<evidence type="ECO:0000256" key="1">
    <source>
        <dbReference type="ARBA" id="ARBA00004123"/>
    </source>
</evidence>
<dbReference type="InParanoid" id="G0V8I8"/>
<keyword evidence="10" id="KW-1185">Reference proteome</keyword>
<reference key="2">
    <citation type="submission" date="2011-08" db="EMBL/GenBank/DDBJ databases">
        <title>Genome sequence of Naumovozyma castellii.</title>
        <authorList>
            <person name="Gordon J.L."/>
            <person name="Armisen D."/>
            <person name="Proux-Wera E."/>
            <person name="OhEigeartaigh S.S."/>
            <person name="Byrne K.P."/>
            <person name="Wolfe K.H."/>
        </authorList>
    </citation>
    <scope>NUCLEOTIDE SEQUENCE</scope>
    <source>
        <strain>Type strain:CBS 4309</strain>
    </source>
</reference>
<dbReference type="OMA" id="CKNNEAP"/>
<dbReference type="GeneID" id="96901265"/>
<dbReference type="GO" id="GO:0005634">
    <property type="term" value="C:nucleus"/>
    <property type="evidence" value="ECO:0007669"/>
    <property type="project" value="UniProtKB-SubCell"/>
</dbReference>
<evidence type="ECO:0000256" key="2">
    <source>
        <dbReference type="ARBA" id="ARBA00004496"/>
    </source>
</evidence>
<keyword evidence="6" id="KW-0963">Cytoplasm</keyword>
<evidence type="ECO:0000256" key="5">
    <source>
        <dbReference type="ARBA" id="ARBA00018400"/>
    </source>
</evidence>
<evidence type="ECO:0000313" key="10">
    <source>
        <dbReference type="Proteomes" id="UP000001640"/>
    </source>
</evidence>
<comment type="subcellular location">
    <subcellularLocation>
        <location evidence="2">Cytoplasm</location>
    </subcellularLocation>
    <subcellularLocation>
        <location evidence="1">Nucleus</location>
    </subcellularLocation>
</comment>
<evidence type="ECO:0000313" key="9">
    <source>
        <dbReference type="EMBL" id="CCC67787.1"/>
    </source>
</evidence>
<protein>
    <recommendedName>
        <fullName evidence="5">Protein YAE1</fullName>
    </recommendedName>
    <alternativeName>
        <fullName evidence="4">Protein yae1</fullName>
    </alternativeName>
</protein>
<dbReference type="AlphaFoldDB" id="G0V8I8"/>
<comment type="similarity">
    <text evidence="3">Belongs to the YAE1 family.</text>
</comment>
<dbReference type="RefSeq" id="XP_003674167.1">
    <property type="nucleotide sequence ID" value="XM_003674119.1"/>
</dbReference>
<dbReference type="FunCoup" id="G0V8I8">
    <property type="interactions" value="13"/>
</dbReference>
<dbReference type="InterPro" id="IPR019191">
    <property type="entry name" value="Essential_protein_Yae1_N"/>
</dbReference>
<evidence type="ECO:0000259" key="8">
    <source>
        <dbReference type="Pfam" id="PF09811"/>
    </source>
</evidence>
<feature type="domain" description="Essential protein Yae1 N-terminal" evidence="8">
    <location>
        <begin position="36"/>
        <end position="74"/>
    </location>
</feature>
<dbReference type="GO" id="GO:0030674">
    <property type="term" value="F:protein-macromolecule adaptor activity"/>
    <property type="evidence" value="ECO:0007669"/>
    <property type="project" value="EnsemblFungi"/>
</dbReference>
<keyword evidence="7" id="KW-0539">Nucleus</keyword>
<evidence type="ECO:0000256" key="4">
    <source>
        <dbReference type="ARBA" id="ARBA00017286"/>
    </source>
</evidence>
<evidence type="ECO:0000256" key="7">
    <source>
        <dbReference type="ARBA" id="ARBA00023242"/>
    </source>
</evidence>
<dbReference type="InterPro" id="IPR038881">
    <property type="entry name" value="Yae1-like"/>
</dbReference>
<dbReference type="HOGENOM" id="CLU_066684_2_0_1"/>
<gene>
    <name evidence="9" type="primary">NCAS0A12290</name>
    <name evidence="9" type="ordered locus">NCAS_0A12290</name>
</gene>
<evidence type="ECO:0000256" key="6">
    <source>
        <dbReference type="ARBA" id="ARBA00022490"/>
    </source>
</evidence>
<dbReference type="STRING" id="1064592.G0V8I8"/>
<name>G0V8I8_NAUCA</name>
<organism evidence="9 10">
    <name type="scientific">Naumovozyma castellii</name>
    <name type="common">Yeast</name>
    <name type="synonym">Saccharomyces castellii</name>
    <dbReference type="NCBI Taxonomy" id="27288"/>
    <lineage>
        <taxon>Eukaryota</taxon>
        <taxon>Fungi</taxon>
        <taxon>Dikarya</taxon>
        <taxon>Ascomycota</taxon>
        <taxon>Saccharomycotina</taxon>
        <taxon>Saccharomycetes</taxon>
        <taxon>Saccharomycetales</taxon>
        <taxon>Saccharomycetaceae</taxon>
        <taxon>Naumovozyma</taxon>
    </lineage>
</organism>
<sequence length="143" mass="16172">MSDLFGDVWGSDEEPHADREMSYDLKKLRDAHNKRGYLDGIVSSKEINLQQGFNEGFPTGSSLGLRVGLIIGRLQGLDYKYGNDDKELREKFVLAKKELKIGNVLSKAVFDPNFDLPGTGHEKVNEWEGITKAFCDKYKVNMK</sequence>
<dbReference type="OrthoDB" id="20086at2759"/>
<dbReference type="GO" id="GO:0051604">
    <property type="term" value="P:protein maturation"/>
    <property type="evidence" value="ECO:0007669"/>
    <property type="project" value="EnsemblFungi"/>
</dbReference>
<dbReference type="Proteomes" id="UP000001640">
    <property type="component" value="Chromosome 1"/>
</dbReference>
<dbReference type="GO" id="GO:0097361">
    <property type="term" value="C:cytosolic [4Fe-4S] assembly targeting complex"/>
    <property type="evidence" value="ECO:0007669"/>
    <property type="project" value="EnsemblFungi"/>
</dbReference>
<proteinExistence type="inferred from homology"/>
<dbReference type="KEGG" id="ncs:NCAS_0A12290"/>
<dbReference type="eggNOG" id="KOG4774">
    <property type="taxonomic scope" value="Eukaryota"/>
</dbReference>
<dbReference type="EMBL" id="HE576752">
    <property type="protein sequence ID" value="CCC67787.1"/>
    <property type="molecule type" value="Genomic_DNA"/>
</dbReference>
<accession>G0V8I8</accession>
<reference evidence="9 10" key="1">
    <citation type="journal article" date="2011" name="Proc. Natl. Acad. Sci. U.S.A.">
        <title>Evolutionary erosion of yeast sex chromosomes by mating-type switching accidents.</title>
        <authorList>
            <person name="Gordon J.L."/>
            <person name="Armisen D."/>
            <person name="Proux-Wera E."/>
            <person name="Oheigeartaigh S.S."/>
            <person name="Byrne K.P."/>
            <person name="Wolfe K.H."/>
        </authorList>
    </citation>
    <scope>NUCLEOTIDE SEQUENCE [LARGE SCALE GENOMIC DNA]</scope>
    <source>
        <strain evidence="10">ATCC 76901 / BCRC 22586 / CBS 4309 / NBRC 1992 / NRRL Y-12630</strain>
    </source>
</reference>
<dbReference type="PANTHER" id="PTHR18829">
    <property type="entry name" value="PROTEIN YAE1 HOMOLOG"/>
    <property type="match status" value="1"/>
</dbReference>
<dbReference type="Pfam" id="PF09811">
    <property type="entry name" value="Yae1_N"/>
    <property type="match status" value="1"/>
</dbReference>
<dbReference type="PANTHER" id="PTHR18829:SF0">
    <property type="entry name" value="PROTEIN YAE1 HOMOLOG"/>
    <property type="match status" value="1"/>
</dbReference>
<evidence type="ECO:0000256" key="3">
    <source>
        <dbReference type="ARBA" id="ARBA00007096"/>
    </source>
</evidence>
<dbReference type="GO" id="GO:0062092">
    <property type="term" value="C:Yae1-Lto1 complex"/>
    <property type="evidence" value="ECO:0007669"/>
    <property type="project" value="EnsemblFungi"/>
</dbReference>